<dbReference type="InterPro" id="IPR029068">
    <property type="entry name" value="Glyas_Bleomycin-R_OHBP_Dase"/>
</dbReference>
<proteinExistence type="predicted"/>
<feature type="domain" description="VOC" evidence="2">
    <location>
        <begin position="7"/>
        <end position="134"/>
    </location>
</feature>
<evidence type="ECO:0000259" key="2">
    <source>
        <dbReference type="PROSITE" id="PS51819"/>
    </source>
</evidence>
<feature type="region of interest" description="Disordered" evidence="1">
    <location>
        <begin position="139"/>
        <end position="166"/>
    </location>
</feature>
<evidence type="ECO:0000256" key="1">
    <source>
        <dbReference type="SAM" id="MobiDB-lite"/>
    </source>
</evidence>
<comment type="caution">
    <text evidence="3">The sequence shown here is derived from an EMBL/GenBank/DDBJ whole genome shotgun (WGS) entry which is preliminary data.</text>
</comment>
<name>X1CGH0_9ZZZZ</name>
<organism evidence="3">
    <name type="scientific">marine sediment metagenome</name>
    <dbReference type="NCBI Taxonomy" id="412755"/>
    <lineage>
        <taxon>unclassified sequences</taxon>
        <taxon>metagenomes</taxon>
        <taxon>ecological metagenomes</taxon>
    </lineage>
</organism>
<feature type="compositionally biased region" description="Gly residues" evidence="1">
    <location>
        <begin position="141"/>
        <end position="150"/>
    </location>
</feature>
<evidence type="ECO:0000313" key="3">
    <source>
        <dbReference type="EMBL" id="GAG83331.1"/>
    </source>
</evidence>
<dbReference type="InterPro" id="IPR004360">
    <property type="entry name" value="Glyas_Fos-R_dOase_dom"/>
</dbReference>
<dbReference type="Gene3D" id="3.10.180.10">
    <property type="entry name" value="2,3-Dihydroxybiphenyl 1,2-Dioxygenase, domain 1"/>
    <property type="match status" value="1"/>
</dbReference>
<accession>X1CGH0</accession>
<reference evidence="3" key="1">
    <citation type="journal article" date="2014" name="Front. Microbiol.">
        <title>High frequency of phylogenetically diverse reductive dehalogenase-homologous genes in deep subseafloor sedimentary metagenomes.</title>
        <authorList>
            <person name="Kawai M."/>
            <person name="Futagami T."/>
            <person name="Toyoda A."/>
            <person name="Takaki Y."/>
            <person name="Nishi S."/>
            <person name="Hori S."/>
            <person name="Arai W."/>
            <person name="Tsubouchi T."/>
            <person name="Morono Y."/>
            <person name="Uchiyama I."/>
            <person name="Ito T."/>
            <person name="Fujiyama A."/>
            <person name="Inagaki F."/>
            <person name="Takami H."/>
        </authorList>
    </citation>
    <scope>NUCLEOTIDE SEQUENCE</scope>
    <source>
        <strain evidence="3">Expedition CK06-06</strain>
    </source>
</reference>
<sequence length="166" mass="18335">MSIEVNGIAHIQLTVNNPELCLPFWEKLCGFLEMETLIKGEDVLYCIGSRTGILVRAAPADKRSERFDQDRPGLHHFCFRTRQKQDIDDIYAFVTDNLDAKIIHGPEDGSRFAPGYYSILFEDPDGIRVEFNHVPGKGHLGEGGRLGPDGTGPADQYGEGGLANST</sequence>
<gene>
    <name evidence="3" type="ORF">S01H4_29832</name>
</gene>
<dbReference type="AlphaFoldDB" id="X1CGH0"/>
<dbReference type="PROSITE" id="PS51819">
    <property type="entry name" value="VOC"/>
    <property type="match status" value="1"/>
</dbReference>
<dbReference type="InterPro" id="IPR037523">
    <property type="entry name" value="VOC_core"/>
</dbReference>
<dbReference type="EMBL" id="BART01015349">
    <property type="protein sequence ID" value="GAG83331.1"/>
    <property type="molecule type" value="Genomic_DNA"/>
</dbReference>
<dbReference type="SUPFAM" id="SSF54593">
    <property type="entry name" value="Glyoxalase/Bleomycin resistance protein/Dihydroxybiphenyl dioxygenase"/>
    <property type="match status" value="1"/>
</dbReference>
<protein>
    <recommendedName>
        <fullName evidence="2">VOC domain-containing protein</fullName>
    </recommendedName>
</protein>
<dbReference type="Pfam" id="PF00903">
    <property type="entry name" value="Glyoxalase"/>
    <property type="match status" value="1"/>
</dbReference>